<evidence type="ECO:0000313" key="9">
    <source>
        <dbReference type="Proteomes" id="UP000590511"/>
    </source>
</evidence>
<keyword evidence="4" id="KW-0812">Transmembrane</keyword>
<dbReference type="EMBL" id="JACHNC010000001">
    <property type="protein sequence ID" value="MBB4747692.1"/>
    <property type="molecule type" value="Genomic_DNA"/>
</dbReference>
<evidence type="ECO:0000256" key="5">
    <source>
        <dbReference type="ARBA" id="ARBA00022989"/>
    </source>
</evidence>
<protein>
    <submittedName>
        <fullName evidence="8">Type IV secretory pathway TraG/TraD family ATPase VirD4</fullName>
    </submittedName>
</protein>
<dbReference type="Proteomes" id="UP000590511">
    <property type="component" value="Unassembled WGS sequence"/>
</dbReference>
<evidence type="ECO:0000313" key="8">
    <source>
        <dbReference type="EMBL" id="MBB4747692.1"/>
    </source>
</evidence>
<reference evidence="7 10" key="2">
    <citation type="submission" date="2021-01" db="EMBL/GenBank/DDBJ databases">
        <title>Whole genome shotgun sequence of Actinoplanes lobatus NBRC 12513.</title>
        <authorList>
            <person name="Komaki H."/>
            <person name="Tamura T."/>
        </authorList>
    </citation>
    <scope>NUCLEOTIDE SEQUENCE [LARGE SCALE GENOMIC DNA]</scope>
    <source>
        <strain evidence="7 10">NBRC 12513</strain>
    </source>
</reference>
<dbReference type="Proteomes" id="UP000631312">
    <property type="component" value="Unassembled WGS sequence"/>
</dbReference>
<evidence type="ECO:0000256" key="3">
    <source>
        <dbReference type="ARBA" id="ARBA00022475"/>
    </source>
</evidence>
<keyword evidence="5" id="KW-1133">Transmembrane helix</keyword>
<evidence type="ECO:0000256" key="4">
    <source>
        <dbReference type="ARBA" id="ARBA00022692"/>
    </source>
</evidence>
<keyword evidence="6" id="KW-0472">Membrane</keyword>
<evidence type="ECO:0000313" key="7">
    <source>
        <dbReference type="EMBL" id="GIE39743.1"/>
    </source>
</evidence>
<dbReference type="EMBL" id="BOMP01000035">
    <property type="protein sequence ID" value="GIE39743.1"/>
    <property type="molecule type" value="Genomic_DNA"/>
</dbReference>
<dbReference type="GO" id="GO:0005886">
    <property type="term" value="C:plasma membrane"/>
    <property type="evidence" value="ECO:0007669"/>
    <property type="project" value="UniProtKB-SubCell"/>
</dbReference>
<dbReference type="InterPro" id="IPR003688">
    <property type="entry name" value="TraG/VirD4"/>
</dbReference>
<evidence type="ECO:0000256" key="6">
    <source>
        <dbReference type="ARBA" id="ARBA00023136"/>
    </source>
</evidence>
<keyword evidence="10" id="KW-1185">Reference proteome</keyword>
<dbReference type="CDD" id="cd01127">
    <property type="entry name" value="TrwB_TraG_TraD_VirD4"/>
    <property type="match status" value="1"/>
</dbReference>
<dbReference type="AlphaFoldDB" id="A0A7W7MEW1"/>
<dbReference type="InterPro" id="IPR027417">
    <property type="entry name" value="P-loop_NTPase"/>
</dbReference>
<reference evidence="8 9" key="1">
    <citation type="submission" date="2020-08" db="EMBL/GenBank/DDBJ databases">
        <title>Sequencing the genomes of 1000 actinobacteria strains.</title>
        <authorList>
            <person name="Klenk H.-P."/>
        </authorList>
    </citation>
    <scope>NUCLEOTIDE SEQUENCE [LARGE SCALE GENOMIC DNA]</scope>
    <source>
        <strain evidence="8 9">DSM 43150</strain>
    </source>
</reference>
<sequence>MSIASPLPFAVGRGPRVPSAGLELGLSLQGQAIHAPPMLPVTVIGPTGSGKTTRVAAPILADWPGPAVVLSVKADLIGAAYPARRRRGPVWLLDPEDALRAGDEAARFDLTAWIASLADAQDVAAVLLASGGADDVREGRFWSELAQNWTAPILFAGARSGLDIGQIADLAMRDRSAHAERLVAESGDPIAIRMLRSVLDLEIRARTSVMATVCQALRVFNRPGVVRAATGSDFTLDQVLDGTATLAMTLPAFRMRQVAPLFAAVLTMLWSRLQTRAVNEPLLLLIDEAANVPGVADQMLEWVTTGRGLGVQVVTLWHDLAQLTARYGVERSTVVNNSGSLLFLGAGRDPDGREFLDRFAGAALHDRLATTGNVVFREGRCEPLRLRAPV</sequence>
<dbReference type="SUPFAM" id="SSF52540">
    <property type="entry name" value="P-loop containing nucleoside triphosphate hydrolases"/>
    <property type="match status" value="1"/>
</dbReference>
<dbReference type="InterPro" id="IPR051539">
    <property type="entry name" value="T4SS-coupling_protein"/>
</dbReference>
<evidence type="ECO:0000313" key="10">
    <source>
        <dbReference type="Proteomes" id="UP000631312"/>
    </source>
</evidence>
<dbReference type="PANTHER" id="PTHR37937">
    <property type="entry name" value="CONJUGATIVE TRANSFER: DNA TRANSPORT"/>
    <property type="match status" value="1"/>
</dbReference>
<dbReference type="Pfam" id="PF02534">
    <property type="entry name" value="T4SS-DNA_transf"/>
    <property type="match status" value="1"/>
</dbReference>
<comment type="subcellular location">
    <subcellularLocation>
        <location evidence="1">Cell membrane</location>
        <topology evidence="1">Multi-pass membrane protein</topology>
    </subcellularLocation>
</comment>
<organism evidence="8 9">
    <name type="scientific">Actinoplanes lobatus</name>
    <dbReference type="NCBI Taxonomy" id="113568"/>
    <lineage>
        <taxon>Bacteria</taxon>
        <taxon>Bacillati</taxon>
        <taxon>Actinomycetota</taxon>
        <taxon>Actinomycetes</taxon>
        <taxon>Micromonosporales</taxon>
        <taxon>Micromonosporaceae</taxon>
        <taxon>Actinoplanes</taxon>
    </lineage>
</organism>
<comment type="similarity">
    <text evidence="2">Belongs to the VirD4/TraG family.</text>
</comment>
<dbReference type="Gene3D" id="3.40.50.300">
    <property type="entry name" value="P-loop containing nucleotide triphosphate hydrolases"/>
    <property type="match status" value="1"/>
</dbReference>
<keyword evidence="3" id="KW-1003">Cell membrane</keyword>
<dbReference type="PANTHER" id="PTHR37937:SF1">
    <property type="entry name" value="CONJUGATIVE TRANSFER: DNA TRANSPORT"/>
    <property type="match status" value="1"/>
</dbReference>
<evidence type="ECO:0000256" key="1">
    <source>
        <dbReference type="ARBA" id="ARBA00004651"/>
    </source>
</evidence>
<proteinExistence type="inferred from homology"/>
<name>A0A7W7MEW1_9ACTN</name>
<evidence type="ECO:0000256" key="2">
    <source>
        <dbReference type="ARBA" id="ARBA00008806"/>
    </source>
</evidence>
<accession>A0A7W7MEW1</accession>
<gene>
    <name evidence="7" type="ORF">Alo02nite_26410</name>
    <name evidence="8" type="ORF">BJ964_001853</name>
</gene>
<comment type="caution">
    <text evidence="8">The sequence shown here is derived from an EMBL/GenBank/DDBJ whole genome shotgun (WGS) entry which is preliminary data.</text>
</comment>
<dbReference type="RefSeq" id="WP_188120298.1">
    <property type="nucleotide sequence ID" value="NZ_BOMP01000035.1"/>
</dbReference>